<dbReference type="HOGENOM" id="CLU_810290_0_0_1"/>
<sequence length="343" mass="37364">RAADGESIPSLAQEDVLFVPLSHALQPRTRATALPSSTVRPHADTLACIFFTSGSTGMPKGVQIEHRGIVRLATQFECPGRTAHLTSLAFDVSLWEVTGALLTGGSVVCIDQPTVLDPECLRRVLQTHHIQTVMLTPALLKQCLHYMPAAMDGLERVYITGDRLDAVDAVKLKAVSSARAFNAYGPTENSIESTVYELQANEDYANGVPIGMPVNHSGACVVDQQLRVVPKGILGELVLTGDGLARGYTDPTQDEGRFVRLTVGSRQVRAYRTGDAARARPSDGMLECFGRLDRQIKIRGHRIELPEVELTILEHKMVDDAAVVTVQRSRGGEVQPYLLIIDY</sequence>
<dbReference type="EMBL" id="KB446561">
    <property type="protein sequence ID" value="EME80346.1"/>
    <property type="molecule type" value="Genomic_DNA"/>
</dbReference>
<dbReference type="Pfam" id="PF00501">
    <property type="entry name" value="AMP-binding"/>
    <property type="match status" value="1"/>
</dbReference>
<dbReference type="RefSeq" id="XP_007928935.1">
    <property type="nucleotide sequence ID" value="XM_007930744.1"/>
</dbReference>
<feature type="non-terminal residue" evidence="4">
    <location>
        <position position="1"/>
    </location>
</feature>
<dbReference type="eggNOG" id="KOG1178">
    <property type="taxonomic scope" value="Eukaryota"/>
</dbReference>
<dbReference type="Gene3D" id="3.40.50.12780">
    <property type="entry name" value="N-terminal domain of ligase-like"/>
    <property type="match status" value="1"/>
</dbReference>
<accession>M3A6W0</accession>
<dbReference type="SUPFAM" id="SSF56801">
    <property type="entry name" value="Acetyl-CoA synthetase-like"/>
    <property type="match status" value="1"/>
</dbReference>
<name>M3A6W0_PSEFD</name>
<dbReference type="Proteomes" id="UP000016932">
    <property type="component" value="Unassembled WGS sequence"/>
</dbReference>
<dbReference type="AlphaFoldDB" id="M3A6W0"/>
<feature type="domain" description="AMP-dependent synthetase/ligase" evidence="3">
    <location>
        <begin position="34"/>
        <end position="248"/>
    </location>
</feature>
<organism evidence="4 5">
    <name type="scientific">Pseudocercospora fijiensis (strain CIRAD86)</name>
    <name type="common">Black leaf streak disease fungus</name>
    <name type="synonym">Mycosphaerella fijiensis</name>
    <dbReference type="NCBI Taxonomy" id="383855"/>
    <lineage>
        <taxon>Eukaryota</taxon>
        <taxon>Fungi</taxon>
        <taxon>Dikarya</taxon>
        <taxon>Ascomycota</taxon>
        <taxon>Pezizomycotina</taxon>
        <taxon>Dothideomycetes</taxon>
        <taxon>Dothideomycetidae</taxon>
        <taxon>Mycosphaerellales</taxon>
        <taxon>Mycosphaerellaceae</taxon>
        <taxon>Pseudocercospora</taxon>
    </lineage>
</organism>
<dbReference type="VEuPathDB" id="FungiDB:MYCFIDRAFT_78089"/>
<evidence type="ECO:0000256" key="2">
    <source>
        <dbReference type="ARBA" id="ARBA00022553"/>
    </source>
</evidence>
<dbReference type="GO" id="GO:0044550">
    <property type="term" value="P:secondary metabolite biosynthetic process"/>
    <property type="evidence" value="ECO:0007669"/>
    <property type="project" value="TreeGrafter"/>
</dbReference>
<gene>
    <name evidence="4" type="ORF">MYCFIDRAFT_78089</name>
</gene>
<evidence type="ECO:0000259" key="3">
    <source>
        <dbReference type="Pfam" id="PF00501"/>
    </source>
</evidence>
<evidence type="ECO:0000313" key="4">
    <source>
        <dbReference type="EMBL" id="EME80346.1"/>
    </source>
</evidence>
<proteinExistence type="predicted"/>
<dbReference type="KEGG" id="pfj:MYCFIDRAFT_78089"/>
<dbReference type="InterPro" id="IPR000873">
    <property type="entry name" value="AMP-dep_synth/lig_dom"/>
</dbReference>
<dbReference type="InterPro" id="IPR042099">
    <property type="entry name" value="ANL_N_sf"/>
</dbReference>
<evidence type="ECO:0000313" key="5">
    <source>
        <dbReference type="Proteomes" id="UP000016932"/>
    </source>
</evidence>
<dbReference type="InterPro" id="IPR020845">
    <property type="entry name" value="AMP-binding_CS"/>
</dbReference>
<reference evidence="4 5" key="1">
    <citation type="journal article" date="2012" name="PLoS Pathog.">
        <title>Diverse lifestyles and strategies of plant pathogenesis encoded in the genomes of eighteen Dothideomycetes fungi.</title>
        <authorList>
            <person name="Ohm R.A."/>
            <person name="Feau N."/>
            <person name="Henrissat B."/>
            <person name="Schoch C.L."/>
            <person name="Horwitz B.A."/>
            <person name="Barry K.W."/>
            <person name="Condon B.J."/>
            <person name="Copeland A.C."/>
            <person name="Dhillon B."/>
            <person name="Glaser F."/>
            <person name="Hesse C.N."/>
            <person name="Kosti I."/>
            <person name="LaButti K."/>
            <person name="Lindquist E.A."/>
            <person name="Lucas S."/>
            <person name="Salamov A.A."/>
            <person name="Bradshaw R.E."/>
            <person name="Ciuffetti L."/>
            <person name="Hamelin R.C."/>
            <person name="Kema G.H.J."/>
            <person name="Lawrence C."/>
            <person name="Scott J.A."/>
            <person name="Spatafora J.W."/>
            <person name="Turgeon B.G."/>
            <person name="de Wit P.J.G.M."/>
            <person name="Zhong S."/>
            <person name="Goodwin S.B."/>
            <person name="Grigoriev I.V."/>
        </authorList>
    </citation>
    <scope>NUCLEOTIDE SEQUENCE [LARGE SCALE GENOMIC DNA]</scope>
    <source>
        <strain evidence="4 5">CIRAD86</strain>
    </source>
</reference>
<dbReference type="OrthoDB" id="3641063at2759"/>
<dbReference type="PANTHER" id="PTHR45527:SF1">
    <property type="entry name" value="FATTY ACID SYNTHASE"/>
    <property type="match status" value="1"/>
</dbReference>
<protein>
    <recommendedName>
        <fullName evidence="3">AMP-dependent synthetase/ligase domain-containing protein</fullName>
    </recommendedName>
</protein>
<keyword evidence="5" id="KW-1185">Reference proteome</keyword>
<dbReference type="GO" id="GO:0031177">
    <property type="term" value="F:phosphopantetheine binding"/>
    <property type="evidence" value="ECO:0007669"/>
    <property type="project" value="TreeGrafter"/>
</dbReference>
<dbReference type="GeneID" id="19341400"/>
<evidence type="ECO:0000256" key="1">
    <source>
        <dbReference type="ARBA" id="ARBA00022450"/>
    </source>
</evidence>
<dbReference type="GO" id="GO:0043041">
    <property type="term" value="P:amino acid activation for nonribosomal peptide biosynthetic process"/>
    <property type="evidence" value="ECO:0007669"/>
    <property type="project" value="TreeGrafter"/>
</dbReference>
<keyword evidence="1" id="KW-0596">Phosphopantetheine</keyword>
<dbReference type="PANTHER" id="PTHR45527">
    <property type="entry name" value="NONRIBOSOMAL PEPTIDE SYNTHETASE"/>
    <property type="match status" value="1"/>
</dbReference>
<dbReference type="PROSITE" id="PS00455">
    <property type="entry name" value="AMP_BINDING"/>
    <property type="match status" value="1"/>
</dbReference>
<dbReference type="STRING" id="383855.M3A6W0"/>
<dbReference type="Gene3D" id="3.30.300.30">
    <property type="match status" value="1"/>
</dbReference>
<dbReference type="InterPro" id="IPR045851">
    <property type="entry name" value="AMP-bd_C_sf"/>
</dbReference>
<dbReference type="GO" id="GO:0005737">
    <property type="term" value="C:cytoplasm"/>
    <property type="evidence" value="ECO:0007669"/>
    <property type="project" value="TreeGrafter"/>
</dbReference>
<keyword evidence="2" id="KW-0597">Phosphoprotein</keyword>